<dbReference type="Proteomes" id="UP000315647">
    <property type="component" value="Chromosome"/>
</dbReference>
<dbReference type="PROSITE" id="PS51257">
    <property type="entry name" value="PROKAR_LIPOPROTEIN"/>
    <property type="match status" value="1"/>
</dbReference>
<feature type="signal peptide" evidence="2">
    <location>
        <begin position="1"/>
        <end position="26"/>
    </location>
</feature>
<keyword evidence="2" id="KW-0732">Signal</keyword>
<protein>
    <submittedName>
        <fullName evidence="3">Uncharacterized protein</fullName>
    </submittedName>
</protein>
<name>A0A517Q138_9PLAN</name>
<dbReference type="Gene3D" id="2.60.40.10">
    <property type="entry name" value="Immunoglobulins"/>
    <property type="match status" value="1"/>
</dbReference>
<dbReference type="InterPro" id="IPR008969">
    <property type="entry name" value="CarboxyPept-like_regulatory"/>
</dbReference>
<sequence precursor="true">MRSTQMLLSALLFLLLAGCGGGTGDAPETAQVKGIVTMSGNPVPGATVVFIPESGPSAMGMTDATGAYTLKTGKSTGAVTGQHKVTISVSSGVIPMPGTEEAKQAEKTKSVIPPDYGNPQKSGLSANVSAGGENVIDFNLN</sequence>
<dbReference type="EMBL" id="CP037421">
    <property type="protein sequence ID" value="QDT25331.1"/>
    <property type="molecule type" value="Genomic_DNA"/>
</dbReference>
<dbReference type="AlphaFoldDB" id="A0A517Q138"/>
<feature type="region of interest" description="Disordered" evidence="1">
    <location>
        <begin position="97"/>
        <end position="129"/>
    </location>
</feature>
<evidence type="ECO:0000313" key="3">
    <source>
        <dbReference type="EMBL" id="QDT25331.1"/>
    </source>
</evidence>
<dbReference type="InterPro" id="IPR013783">
    <property type="entry name" value="Ig-like_fold"/>
</dbReference>
<reference evidence="3 4" key="1">
    <citation type="submission" date="2019-03" db="EMBL/GenBank/DDBJ databases">
        <title>Deep-cultivation of Planctomycetes and their phenomic and genomic characterization uncovers novel biology.</title>
        <authorList>
            <person name="Wiegand S."/>
            <person name="Jogler M."/>
            <person name="Boedeker C."/>
            <person name="Pinto D."/>
            <person name="Vollmers J."/>
            <person name="Rivas-Marin E."/>
            <person name="Kohn T."/>
            <person name="Peeters S.H."/>
            <person name="Heuer A."/>
            <person name="Rast P."/>
            <person name="Oberbeckmann S."/>
            <person name="Bunk B."/>
            <person name="Jeske O."/>
            <person name="Meyerdierks A."/>
            <person name="Storesund J.E."/>
            <person name="Kallscheuer N."/>
            <person name="Luecker S."/>
            <person name="Lage O.M."/>
            <person name="Pohl T."/>
            <person name="Merkel B.J."/>
            <person name="Hornburger P."/>
            <person name="Mueller R.-W."/>
            <person name="Bruemmer F."/>
            <person name="Labrenz M."/>
            <person name="Spormann A.M."/>
            <person name="Op den Camp H."/>
            <person name="Overmann J."/>
            <person name="Amann R."/>
            <person name="Jetten M.S.M."/>
            <person name="Mascher T."/>
            <person name="Medema M.H."/>
            <person name="Devos D.P."/>
            <person name="Kaster A.-K."/>
            <person name="Ovreas L."/>
            <person name="Rohde M."/>
            <person name="Galperin M.Y."/>
            <person name="Jogler C."/>
        </authorList>
    </citation>
    <scope>NUCLEOTIDE SEQUENCE [LARGE SCALE GENOMIC DNA]</scope>
    <source>
        <strain evidence="3 4">Enr10</strain>
    </source>
</reference>
<evidence type="ECO:0000313" key="4">
    <source>
        <dbReference type="Proteomes" id="UP000315647"/>
    </source>
</evidence>
<proteinExistence type="predicted"/>
<evidence type="ECO:0000256" key="1">
    <source>
        <dbReference type="SAM" id="MobiDB-lite"/>
    </source>
</evidence>
<feature type="compositionally biased region" description="Basic and acidic residues" evidence="1">
    <location>
        <begin position="100"/>
        <end position="109"/>
    </location>
</feature>
<accession>A0A518A0N8</accession>
<accession>A0A517Q138</accession>
<organism evidence="3 4">
    <name type="scientific">Gimesia panareensis</name>
    <dbReference type="NCBI Taxonomy" id="2527978"/>
    <lineage>
        <taxon>Bacteria</taxon>
        <taxon>Pseudomonadati</taxon>
        <taxon>Planctomycetota</taxon>
        <taxon>Planctomycetia</taxon>
        <taxon>Planctomycetales</taxon>
        <taxon>Planctomycetaceae</taxon>
        <taxon>Gimesia</taxon>
    </lineage>
</organism>
<evidence type="ECO:0000256" key="2">
    <source>
        <dbReference type="SAM" id="SignalP"/>
    </source>
</evidence>
<feature type="compositionally biased region" description="Polar residues" evidence="1">
    <location>
        <begin position="119"/>
        <end position="128"/>
    </location>
</feature>
<dbReference type="SUPFAM" id="SSF49464">
    <property type="entry name" value="Carboxypeptidase regulatory domain-like"/>
    <property type="match status" value="1"/>
</dbReference>
<dbReference type="RefSeq" id="WP_145103870.1">
    <property type="nucleotide sequence ID" value="NZ_CP036277.1"/>
</dbReference>
<feature type="chain" id="PRO_5043769774" evidence="2">
    <location>
        <begin position="27"/>
        <end position="141"/>
    </location>
</feature>
<keyword evidence="4" id="KW-1185">Reference proteome</keyword>
<gene>
    <name evidence="3" type="ORF">Enr10x_06260</name>
</gene>